<dbReference type="InterPro" id="IPR029063">
    <property type="entry name" value="SAM-dependent_MTases_sf"/>
</dbReference>
<dbReference type="AlphaFoldDB" id="A0A1G2P497"/>
<dbReference type="EMBL" id="MHSL01000030">
    <property type="protein sequence ID" value="OHA43168.1"/>
    <property type="molecule type" value="Genomic_DNA"/>
</dbReference>
<protein>
    <recommendedName>
        <fullName evidence="2">Methyltransferase domain-containing protein</fullName>
    </recommendedName>
</protein>
<name>A0A1G2P497_9BACT</name>
<dbReference type="Proteomes" id="UP000176355">
    <property type="component" value="Unassembled WGS sequence"/>
</dbReference>
<evidence type="ECO:0000313" key="4">
    <source>
        <dbReference type="Proteomes" id="UP000176355"/>
    </source>
</evidence>
<dbReference type="GO" id="GO:0016740">
    <property type="term" value="F:transferase activity"/>
    <property type="evidence" value="ECO:0007669"/>
    <property type="project" value="UniProtKB-KW"/>
</dbReference>
<dbReference type="InterPro" id="IPR041698">
    <property type="entry name" value="Methyltransf_25"/>
</dbReference>
<feature type="domain" description="Methyltransferase" evidence="2">
    <location>
        <begin position="88"/>
        <end position="182"/>
    </location>
</feature>
<proteinExistence type="predicted"/>
<gene>
    <name evidence="3" type="ORF">A3G03_01720</name>
</gene>
<dbReference type="Pfam" id="PF13649">
    <property type="entry name" value="Methyltransf_25"/>
    <property type="match status" value="1"/>
</dbReference>
<keyword evidence="1" id="KW-0808">Transferase</keyword>
<organism evidence="3 4">
    <name type="scientific">Candidatus Taylorbacteria bacterium RIFCSPLOWO2_12_FULL_44_15c</name>
    <dbReference type="NCBI Taxonomy" id="1802333"/>
    <lineage>
        <taxon>Bacteria</taxon>
        <taxon>Candidatus Tayloriibacteriota</taxon>
    </lineage>
</organism>
<dbReference type="STRING" id="1802333.A3G03_01720"/>
<dbReference type="PANTHER" id="PTHR43861">
    <property type="entry name" value="TRANS-ACONITATE 2-METHYLTRANSFERASE-RELATED"/>
    <property type="match status" value="1"/>
</dbReference>
<evidence type="ECO:0000313" key="3">
    <source>
        <dbReference type="EMBL" id="OHA43168.1"/>
    </source>
</evidence>
<accession>A0A1G2P497</accession>
<reference evidence="3 4" key="1">
    <citation type="journal article" date="2016" name="Nat. Commun.">
        <title>Thousands of microbial genomes shed light on interconnected biogeochemical processes in an aquifer system.</title>
        <authorList>
            <person name="Anantharaman K."/>
            <person name="Brown C.T."/>
            <person name="Hug L.A."/>
            <person name="Sharon I."/>
            <person name="Castelle C.J."/>
            <person name="Probst A.J."/>
            <person name="Thomas B.C."/>
            <person name="Singh A."/>
            <person name="Wilkins M.J."/>
            <person name="Karaoz U."/>
            <person name="Brodie E.L."/>
            <person name="Williams K.H."/>
            <person name="Hubbard S.S."/>
            <person name="Banfield J.F."/>
        </authorList>
    </citation>
    <scope>NUCLEOTIDE SEQUENCE [LARGE SCALE GENOMIC DNA]</scope>
</reference>
<dbReference type="CDD" id="cd02440">
    <property type="entry name" value="AdoMet_MTases"/>
    <property type="match status" value="1"/>
</dbReference>
<dbReference type="Gene3D" id="3.40.50.150">
    <property type="entry name" value="Vaccinia Virus protein VP39"/>
    <property type="match status" value="1"/>
</dbReference>
<comment type="caution">
    <text evidence="3">The sequence shown here is derived from an EMBL/GenBank/DDBJ whole genome shotgun (WGS) entry which is preliminary data.</text>
</comment>
<sequence>MLRRARNFISKTWRKFLNIFLPTETATESKQKWNRLAKENARYFVMTDYGEKIDEPTFRASGQKDYQMLIEQDELLRQRLQPFKTKKVLEIGCGIGRLTEFLADNFNEVFGIDISEEMIEHGKKRLANKNNVRLAATDGLTFPFPDSNFDLVFSFIVFQHMPDIAIIRRNLKEIGRVLKPNGLAKIQLRGLPTSKKNWFYGPAFARRDAEKLIVSLPLTIIKTEGENQRYFWLWLEKH</sequence>
<evidence type="ECO:0000259" key="2">
    <source>
        <dbReference type="Pfam" id="PF13649"/>
    </source>
</evidence>
<evidence type="ECO:0000256" key="1">
    <source>
        <dbReference type="ARBA" id="ARBA00022679"/>
    </source>
</evidence>
<dbReference type="SUPFAM" id="SSF53335">
    <property type="entry name" value="S-adenosyl-L-methionine-dependent methyltransferases"/>
    <property type="match status" value="1"/>
</dbReference>